<dbReference type="Proteomes" id="UP000186705">
    <property type="component" value="Unassembled WGS sequence"/>
</dbReference>
<dbReference type="EMBL" id="MPKA01000062">
    <property type="protein sequence ID" value="OLU46603.1"/>
    <property type="molecule type" value="Genomic_DNA"/>
</dbReference>
<dbReference type="GeneID" id="78275379"/>
<dbReference type="RefSeq" id="WP_076341256.1">
    <property type="nucleotide sequence ID" value="NZ_JBGNFS010000008.1"/>
</dbReference>
<proteinExistence type="predicted"/>
<dbReference type="STRING" id="1862672.BO225_05380"/>
<organism evidence="1 2">
    <name type="scientific">Dubosiella newyorkensis</name>
    <dbReference type="NCBI Taxonomy" id="1862672"/>
    <lineage>
        <taxon>Bacteria</taxon>
        <taxon>Bacillati</taxon>
        <taxon>Bacillota</taxon>
        <taxon>Erysipelotrichia</taxon>
        <taxon>Erysipelotrichales</taxon>
        <taxon>Erysipelotrichaceae</taxon>
        <taxon>Dubosiella</taxon>
    </lineage>
</organism>
<evidence type="ECO:0000313" key="1">
    <source>
        <dbReference type="EMBL" id="OLU46603.1"/>
    </source>
</evidence>
<gene>
    <name evidence="1" type="ORF">BO225_05380</name>
</gene>
<accession>A0A1U7NMU1</accession>
<evidence type="ECO:0000313" key="2">
    <source>
        <dbReference type="Proteomes" id="UP000186705"/>
    </source>
</evidence>
<keyword evidence="2" id="KW-1185">Reference proteome</keyword>
<name>A0A1U7NMU1_9FIRM</name>
<sequence>MIGAGKLDLIEKARGIFTAEGYEIRRVGLAIDIMRNGRQFAHIWPASPNTLAVGITSGLWSGVHRDRTIKHALLLIKDAMQESEA</sequence>
<comment type="caution">
    <text evidence="1">The sequence shown here is derived from an EMBL/GenBank/DDBJ whole genome shotgun (WGS) entry which is preliminary data.</text>
</comment>
<dbReference type="AlphaFoldDB" id="A0A1U7NMU1"/>
<dbReference type="OrthoDB" id="9838427at2"/>
<protein>
    <submittedName>
        <fullName evidence="1">Uncharacterized protein</fullName>
    </submittedName>
</protein>
<reference evidence="1 2" key="1">
    <citation type="submission" date="2016-11" db="EMBL/GenBank/DDBJ databases">
        <title>Description of two novel members of the family Erysipelotrichaceae: Ileibacterium lipovorans gen. nov., sp. nov. and Dubosiella newyorkensis, gen. nov., sp. nov.</title>
        <authorList>
            <person name="Cox L.M."/>
            <person name="Sohn J."/>
            <person name="Tyrrell K.L."/>
            <person name="Citron D.M."/>
            <person name="Lawson P.A."/>
            <person name="Patel N.B."/>
            <person name="Iizumi T."/>
            <person name="Perez-Perez G.I."/>
            <person name="Goldstein E.J."/>
            <person name="Blaser M.J."/>
        </authorList>
    </citation>
    <scope>NUCLEOTIDE SEQUENCE [LARGE SCALE GENOMIC DNA]</scope>
    <source>
        <strain evidence="1 2">NYU-BL-A4</strain>
    </source>
</reference>